<evidence type="ECO:0000256" key="2">
    <source>
        <dbReference type="ARBA" id="ARBA00022801"/>
    </source>
</evidence>
<dbReference type="PANTHER" id="PTHR43046:SF2">
    <property type="entry name" value="8-OXO-DGTP DIPHOSPHATASE-RELATED"/>
    <property type="match status" value="1"/>
</dbReference>
<dbReference type="RefSeq" id="WP_130400663.1">
    <property type="nucleotide sequence ID" value="NZ_SHKK01000001.1"/>
</dbReference>
<name>A0A4Q7UAN2_9ACTN</name>
<keyword evidence="2" id="KW-0378">Hydrolase</keyword>
<protein>
    <submittedName>
        <fullName evidence="4">ADP-ribose pyrophosphatase YjhB (NUDIX family)</fullName>
    </submittedName>
</protein>
<dbReference type="Pfam" id="PF00293">
    <property type="entry name" value="NUDIX"/>
    <property type="match status" value="1"/>
</dbReference>
<dbReference type="PROSITE" id="PS51462">
    <property type="entry name" value="NUDIX"/>
    <property type="match status" value="1"/>
</dbReference>
<dbReference type="CDD" id="cd04690">
    <property type="entry name" value="NUDIX_Hydrolase"/>
    <property type="match status" value="1"/>
</dbReference>
<evidence type="ECO:0000313" key="4">
    <source>
        <dbReference type="EMBL" id="RZT78105.1"/>
    </source>
</evidence>
<dbReference type="InterPro" id="IPR000086">
    <property type="entry name" value="NUDIX_hydrolase_dom"/>
</dbReference>
<dbReference type="OrthoDB" id="67499at2"/>
<sequence>MREIDKVAWILVEDGRVLSTRSEGKDVWYLPGGKREPGETDLETLRREIGEELSVEVDLASAVHLGTFTAQAHSHAAGVTVRMACYRAGYQGQLRPASEIAEMAWLGYADRHRTSAVDQIIFDYLLSEGLFVEAGPG</sequence>
<dbReference type="Gene3D" id="3.90.79.10">
    <property type="entry name" value="Nucleoside Triphosphate Pyrophosphohydrolase"/>
    <property type="match status" value="1"/>
</dbReference>
<dbReference type="AlphaFoldDB" id="A0A4Q7UAN2"/>
<evidence type="ECO:0000259" key="3">
    <source>
        <dbReference type="PROSITE" id="PS51462"/>
    </source>
</evidence>
<evidence type="ECO:0000256" key="1">
    <source>
        <dbReference type="ARBA" id="ARBA00001946"/>
    </source>
</evidence>
<comment type="caution">
    <text evidence="4">The sequence shown here is derived from an EMBL/GenBank/DDBJ whole genome shotgun (WGS) entry which is preliminary data.</text>
</comment>
<dbReference type="SUPFAM" id="SSF55811">
    <property type="entry name" value="Nudix"/>
    <property type="match status" value="1"/>
</dbReference>
<proteinExistence type="predicted"/>
<dbReference type="Proteomes" id="UP000293781">
    <property type="component" value="Unassembled WGS sequence"/>
</dbReference>
<dbReference type="PANTHER" id="PTHR43046">
    <property type="entry name" value="GDP-MANNOSE MANNOSYL HYDROLASE"/>
    <property type="match status" value="1"/>
</dbReference>
<keyword evidence="5" id="KW-1185">Reference proteome</keyword>
<dbReference type="InterPro" id="IPR015797">
    <property type="entry name" value="NUDIX_hydrolase-like_dom_sf"/>
</dbReference>
<feature type="domain" description="Nudix hydrolase" evidence="3">
    <location>
        <begin position="1"/>
        <end position="132"/>
    </location>
</feature>
<gene>
    <name evidence="4" type="ORF">EV382_1286</name>
</gene>
<organism evidence="4 5">
    <name type="scientific">Micromonospora violae</name>
    <dbReference type="NCBI Taxonomy" id="1278207"/>
    <lineage>
        <taxon>Bacteria</taxon>
        <taxon>Bacillati</taxon>
        <taxon>Actinomycetota</taxon>
        <taxon>Actinomycetes</taxon>
        <taxon>Micromonosporales</taxon>
        <taxon>Micromonosporaceae</taxon>
        <taxon>Micromonospora</taxon>
    </lineage>
</organism>
<accession>A0A4Q7UAN2</accession>
<dbReference type="EMBL" id="SHKK01000001">
    <property type="protein sequence ID" value="RZT78105.1"/>
    <property type="molecule type" value="Genomic_DNA"/>
</dbReference>
<evidence type="ECO:0000313" key="5">
    <source>
        <dbReference type="Proteomes" id="UP000293781"/>
    </source>
</evidence>
<dbReference type="GO" id="GO:0016787">
    <property type="term" value="F:hydrolase activity"/>
    <property type="evidence" value="ECO:0007669"/>
    <property type="project" value="UniProtKB-KW"/>
</dbReference>
<comment type="cofactor">
    <cofactor evidence="1">
        <name>Mg(2+)</name>
        <dbReference type="ChEBI" id="CHEBI:18420"/>
    </cofactor>
</comment>
<reference evidence="4 5" key="1">
    <citation type="submission" date="2019-02" db="EMBL/GenBank/DDBJ databases">
        <title>Sequencing the genomes of 1000 actinobacteria strains.</title>
        <authorList>
            <person name="Klenk H.-P."/>
        </authorList>
    </citation>
    <scope>NUCLEOTIDE SEQUENCE [LARGE SCALE GENOMIC DNA]</scope>
    <source>
        <strain evidence="4 5">DSM 45888</strain>
    </source>
</reference>